<dbReference type="OrthoDB" id="554695at2"/>
<keyword evidence="4 8" id="KW-1003">Cell membrane</keyword>
<dbReference type="RefSeq" id="WP_072576333.1">
    <property type="nucleotide sequence ID" value="NZ_LWHB01000064.1"/>
</dbReference>
<dbReference type="AlphaFoldDB" id="A0A380MVN9"/>
<feature type="transmembrane region" description="Helical" evidence="8">
    <location>
        <begin position="6"/>
        <end position="27"/>
    </location>
</feature>
<accession>A0A380MVN9</accession>
<gene>
    <name evidence="9" type="primary">yfcA_1</name>
    <name evidence="9" type="ORF">NCTC13337_01363</name>
</gene>
<evidence type="ECO:0000256" key="7">
    <source>
        <dbReference type="ARBA" id="ARBA00023136"/>
    </source>
</evidence>
<evidence type="ECO:0000313" key="9">
    <source>
        <dbReference type="EMBL" id="SUO95467.1"/>
    </source>
</evidence>
<keyword evidence="3" id="KW-0813">Transport</keyword>
<feature type="transmembrane region" description="Helical" evidence="8">
    <location>
        <begin position="194"/>
        <end position="216"/>
    </location>
</feature>
<evidence type="ECO:0000256" key="8">
    <source>
        <dbReference type="RuleBase" id="RU363041"/>
    </source>
</evidence>
<proteinExistence type="inferred from homology"/>
<evidence type="ECO:0000256" key="5">
    <source>
        <dbReference type="ARBA" id="ARBA00022692"/>
    </source>
</evidence>
<feature type="transmembrane region" description="Helical" evidence="8">
    <location>
        <begin position="79"/>
        <end position="100"/>
    </location>
</feature>
<keyword evidence="10" id="KW-1185">Reference proteome</keyword>
<evidence type="ECO:0000313" key="10">
    <source>
        <dbReference type="Proteomes" id="UP000254601"/>
    </source>
</evidence>
<evidence type="ECO:0000256" key="6">
    <source>
        <dbReference type="ARBA" id="ARBA00022989"/>
    </source>
</evidence>
<sequence length="261" mass="27709">MSEISFHLPLVVVFILLLVVGMTAGFIDTLAGGGGMITIPSLLIAGLPPDAALATNKLQGSFGTVSASWYFIRRGHLQFCCLLPNIMACAIGAAIGTGAVQLLPTHWLALFIPILLIMVAGVFILMPALGEVETEARMAVKPFILGCLAPIGFYDGFLGPGTGSFFLLALIALQGYTLQNATIEAKLYNATTNVISLIVFLIGGKIVWLAGFSMAVGQLIGARIASGIVVSKGNKLIRPMVITVSIIMSVYLITRNWFYLF</sequence>
<protein>
    <recommendedName>
        <fullName evidence="8">Probable membrane transporter protein</fullName>
    </recommendedName>
</protein>
<comment type="similarity">
    <text evidence="2 8">Belongs to the 4-toluene sulfonate uptake permease (TSUP) (TC 2.A.102) family.</text>
</comment>
<evidence type="ECO:0000256" key="3">
    <source>
        <dbReference type="ARBA" id="ARBA00022448"/>
    </source>
</evidence>
<feature type="transmembrane region" description="Helical" evidence="8">
    <location>
        <begin position="236"/>
        <end position="254"/>
    </location>
</feature>
<organism evidence="9 10">
    <name type="scientific">Suttonella ornithocola</name>
    <dbReference type="NCBI Taxonomy" id="279832"/>
    <lineage>
        <taxon>Bacteria</taxon>
        <taxon>Pseudomonadati</taxon>
        <taxon>Pseudomonadota</taxon>
        <taxon>Gammaproteobacteria</taxon>
        <taxon>Cardiobacteriales</taxon>
        <taxon>Cardiobacteriaceae</taxon>
        <taxon>Suttonella</taxon>
    </lineage>
</organism>
<dbReference type="Proteomes" id="UP000254601">
    <property type="component" value="Unassembled WGS sequence"/>
</dbReference>
<evidence type="ECO:0000256" key="2">
    <source>
        <dbReference type="ARBA" id="ARBA00009142"/>
    </source>
</evidence>
<keyword evidence="5 8" id="KW-0812">Transmembrane</keyword>
<name>A0A380MVN9_9GAMM</name>
<dbReference type="InterPro" id="IPR002781">
    <property type="entry name" value="TM_pro_TauE-like"/>
</dbReference>
<dbReference type="GO" id="GO:0005886">
    <property type="term" value="C:plasma membrane"/>
    <property type="evidence" value="ECO:0007669"/>
    <property type="project" value="UniProtKB-SubCell"/>
</dbReference>
<dbReference type="PANTHER" id="PTHR30269">
    <property type="entry name" value="TRANSMEMBRANE PROTEIN YFCA"/>
    <property type="match status" value="1"/>
</dbReference>
<evidence type="ECO:0000256" key="1">
    <source>
        <dbReference type="ARBA" id="ARBA00004651"/>
    </source>
</evidence>
<evidence type="ECO:0000256" key="4">
    <source>
        <dbReference type="ARBA" id="ARBA00022475"/>
    </source>
</evidence>
<dbReference type="PANTHER" id="PTHR30269:SF0">
    <property type="entry name" value="MEMBRANE TRANSPORTER PROTEIN YFCA-RELATED"/>
    <property type="match status" value="1"/>
</dbReference>
<feature type="transmembrane region" description="Helical" evidence="8">
    <location>
        <begin position="106"/>
        <end position="130"/>
    </location>
</feature>
<comment type="subcellular location">
    <subcellularLocation>
        <location evidence="1 8">Cell membrane</location>
        <topology evidence="1 8">Multi-pass membrane protein</topology>
    </subcellularLocation>
</comment>
<reference evidence="9 10" key="1">
    <citation type="submission" date="2018-06" db="EMBL/GenBank/DDBJ databases">
        <authorList>
            <consortium name="Pathogen Informatics"/>
            <person name="Doyle S."/>
        </authorList>
    </citation>
    <scope>NUCLEOTIDE SEQUENCE [LARGE SCALE GENOMIC DNA]</scope>
    <source>
        <strain evidence="9 10">NCTC13337</strain>
    </source>
</reference>
<dbReference type="EMBL" id="UHIC01000001">
    <property type="protein sequence ID" value="SUO95467.1"/>
    <property type="molecule type" value="Genomic_DNA"/>
</dbReference>
<dbReference type="InterPro" id="IPR052017">
    <property type="entry name" value="TSUP"/>
</dbReference>
<keyword evidence="6 8" id="KW-1133">Transmembrane helix</keyword>
<keyword evidence="7 8" id="KW-0472">Membrane</keyword>
<dbReference type="Pfam" id="PF01925">
    <property type="entry name" value="TauE"/>
    <property type="match status" value="1"/>
</dbReference>
<feature type="transmembrane region" description="Helical" evidence="8">
    <location>
        <begin position="151"/>
        <end position="174"/>
    </location>
</feature>